<evidence type="ECO:0000256" key="1">
    <source>
        <dbReference type="SAM" id="MobiDB-lite"/>
    </source>
</evidence>
<organism evidence="2 3">
    <name type="scientific">Aedes albopictus</name>
    <name type="common">Asian tiger mosquito</name>
    <name type="synonym">Stegomyia albopicta</name>
    <dbReference type="NCBI Taxonomy" id="7160"/>
    <lineage>
        <taxon>Eukaryota</taxon>
        <taxon>Metazoa</taxon>
        <taxon>Ecdysozoa</taxon>
        <taxon>Arthropoda</taxon>
        <taxon>Hexapoda</taxon>
        <taxon>Insecta</taxon>
        <taxon>Pterygota</taxon>
        <taxon>Neoptera</taxon>
        <taxon>Endopterygota</taxon>
        <taxon>Diptera</taxon>
        <taxon>Nematocera</taxon>
        <taxon>Culicoidea</taxon>
        <taxon>Culicidae</taxon>
        <taxon>Culicinae</taxon>
        <taxon>Aedini</taxon>
        <taxon>Aedes</taxon>
        <taxon>Stegomyia</taxon>
    </lineage>
</organism>
<name>A0ABM1YPG8_AEDAL</name>
<dbReference type="RefSeq" id="XP_062713719.1">
    <property type="nucleotide sequence ID" value="XM_062857735.1"/>
</dbReference>
<feature type="compositionally biased region" description="Polar residues" evidence="1">
    <location>
        <begin position="228"/>
        <end position="243"/>
    </location>
</feature>
<sequence length="748" mass="83977">MCGYSQSENLMRLQRCLKGKALEAVRSNLLLPSSVPKIMETLETLFGSPERLVQSLLNKVRSVPTPKAERLETLVNFGLVVQNLVGHLKAANQQAHLTNPTLLQELVDKLPPHLRLDWALYKKNDGLVDLATFCDYMSVITSAASDVRSTSTTVGSEKQRKEKAFVNAHVSAEPRNFEQRKKTENQERPCYICQSVKHRIKDCHKWSWKSTRTCGVDGCAKNHHPSLHPSQQTGTKPTSSDSSGVRPKSDAVVSVHRRSQSATIFRIIPVVLYGKGAQVSTFAFLDEGSSSTLIEKEVADQLNLDGELQSLCLTWTAKVSRHEADSGLVNLKISGVEGSKSFPLTGVSTVRQLELPVQSLRYGELSQQLPYLAGLPVKSYEKVVPRILIGLDNIKMSLPLKKRERCPSGSVAARTRLGWTVFGSVGDSKMDSRSPLLHICKSAEDIKLHDLVKGYFAAENLAVSVACGPEAEEDRRAKEILRRTTVKRADGHYETGLLWRSDVVELPSSYDMAVRRLICLERKLSKRPELQASLEKQISDYQCKGYAHKATPQELEGSDPNRTWYLPIGVVTNPRKPGKVRYHLGRGCQTVLCRFRHRQVAIAGDIREMYHQLNIREEDRQVQRFLYRTDPSTKPEIFVMDVAIFGSTCSPCSANFVKNKNAEEWKDEYPEAATAVVENHYVDDYLDSRDTEEDMTKLATDVWSVQAAAGFELLNWRSNSEKVMKCLDEKPAESPKDFSIDKESQEEK</sequence>
<dbReference type="PANTHER" id="PTHR47331:SF5">
    <property type="entry name" value="RIBONUCLEASE H"/>
    <property type="match status" value="1"/>
</dbReference>
<dbReference type="InterPro" id="IPR043502">
    <property type="entry name" value="DNA/RNA_pol_sf"/>
</dbReference>
<reference evidence="2" key="2">
    <citation type="submission" date="2025-05" db="UniProtKB">
        <authorList>
            <consortium name="EnsemblMetazoa"/>
        </authorList>
    </citation>
    <scope>IDENTIFICATION</scope>
    <source>
        <strain evidence="2">Foshan</strain>
    </source>
</reference>
<proteinExistence type="predicted"/>
<dbReference type="InterPro" id="IPR005312">
    <property type="entry name" value="DUF1759"/>
</dbReference>
<evidence type="ECO:0008006" key="4">
    <source>
        <dbReference type="Google" id="ProtNLM"/>
    </source>
</evidence>
<evidence type="ECO:0000313" key="2">
    <source>
        <dbReference type="EnsemblMetazoa" id="AALFPA23_010971.P15482"/>
    </source>
</evidence>
<feature type="region of interest" description="Disordered" evidence="1">
    <location>
        <begin position="728"/>
        <end position="748"/>
    </location>
</feature>
<dbReference type="Pfam" id="PF03564">
    <property type="entry name" value="DUF1759"/>
    <property type="match status" value="1"/>
</dbReference>
<feature type="region of interest" description="Disordered" evidence="1">
    <location>
        <begin position="223"/>
        <end position="253"/>
    </location>
</feature>
<dbReference type="GeneID" id="134290573"/>
<dbReference type="PANTHER" id="PTHR47331">
    <property type="entry name" value="PHD-TYPE DOMAIN-CONTAINING PROTEIN"/>
    <property type="match status" value="1"/>
</dbReference>
<dbReference type="EnsemblMetazoa" id="AALFPA23_010971.R15482">
    <property type="protein sequence ID" value="AALFPA23_010971.P15482"/>
    <property type="gene ID" value="AALFPA23_010971"/>
</dbReference>
<dbReference type="Proteomes" id="UP000069940">
    <property type="component" value="Unassembled WGS sequence"/>
</dbReference>
<reference evidence="3" key="1">
    <citation type="journal article" date="2015" name="Proc. Natl. Acad. Sci. U.S.A.">
        <title>Genome sequence of the Asian Tiger mosquito, Aedes albopictus, reveals insights into its biology, genetics, and evolution.</title>
        <authorList>
            <person name="Chen X.G."/>
            <person name="Jiang X."/>
            <person name="Gu J."/>
            <person name="Xu M."/>
            <person name="Wu Y."/>
            <person name="Deng Y."/>
            <person name="Zhang C."/>
            <person name="Bonizzoni M."/>
            <person name="Dermauw W."/>
            <person name="Vontas J."/>
            <person name="Armbruster P."/>
            <person name="Huang X."/>
            <person name="Yang Y."/>
            <person name="Zhang H."/>
            <person name="He W."/>
            <person name="Peng H."/>
            <person name="Liu Y."/>
            <person name="Wu K."/>
            <person name="Chen J."/>
            <person name="Lirakis M."/>
            <person name="Topalis P."/>
            <person name="Van Leeuwen T."/>
            <person name="Hall A.B."/>
            <person name="Jiang X."/>
            <person name="Thorpe C."/>
            <person name="Mueller R.L."/>
            <person name="Sun C."/>
            <person name="Waterhouse R.M."/>
            <person name="Yan G."/>
            <person name="Tu Z.J."/>
            <person name="Fang X."/>
            <person name="James A.A."/>
        </authorList>
    </citation>
    <scope>NUCLEOTIDE SEQUENCE [LARGE SCALE GENOMIC DNA]</scope>
    <source>
        <strain evidence="3">Foshan</strain>
    </source>
</reference>
<dbReference type="SUPFAM" id="SSF56672">
    <property type="entry name" value="DNA/RNA polymerases"/>
    <property type="match status" value="1"/>
</dbReference>
<evidence type="ECO:0000313" key="3">
    <source>
        <dbReference type="Proteomes" id="UP000069940"/>
    </source>
</evidence>
<keyword evidence="3" id="KW-1185">Reference proteome</keyword>
<protein>
    <recommendedName>
        <fullName evidence="4">Peptidase aspartic putative domain-containing protein</fullName>
    </recommendedName>
</protein>
<accession>A0ABM1YPG8</accession>